<accession>A0ABM1BV23</accession>
<gene>
    <name evidence="6" type="primary">LOC106473089</name>
</gene>
<keyword evidence="1 4" id="KW-0732">Signal</keyword>
<keyword evidence="3" id="KW-1133">Transmembrane helix</keyword>
<name>A0ABM1BV23_LIMPO</name>
<dbReference type="InterPro" id="IPR031424">
    <property type="entry name" value="QVR-like"/>
</dbReference>
<reference evidence="6" key="1">
    <citation type="submission" date="2025-08" db="UniProtKB">
        <authorList>
            <consortium name="RefSeq"/>
        </authorList>
    </citation>
    <scope>IDENTIFICATION</scope>
    <source>
        <tissue evidence="6">Muscle</tissue>
    </source>
</reference>
<dbReference type="PANTHER" id="PTHR33562:SF2">
    <property type="entry name" value="PROTEIN QUIVER"/>
    <property type="match status" value="1"/>
</dbReference>
<evidence type="ECO:0000256" key="4">
    <source>
        <dbReference type="SAM" id="SignalP"/>
    </source>
</evidence>
<organism evidence="5 6">
    <name type="scientific">Limulus polyphemus</name>
    <name type="common">Atlantic horseshoe crab</name>
    <dbReference type="NCBI Taxonomy" id="6850"/>
    <lineage>
        <taxon>Eukaryota</taxon>
        <taxon>Metazoa</taxon>
        <taxon>Ecdysozoa</taxon>
        <taxon>Arthropoda</taxon>
        <taxon>Chelicerata</taxon>
        <taxon>Merostomata</taxon>
        <taxon>Xiphosura</taxon>
        <taxon>Limulidae</taxon>
        <taxon>Limulus</taxon>
    </lineage>
</organism>
<feature type="signal peptide" evidence="4">
    <location>
        <begin position="1"/>
        <end position="21"/>
    </location>
</feature>
<dbReference type="InterPro" id="IPR050975">
    <property type="entry name" value="Sleep_regulator"/>
</dbReference>
<keyword evidence="2" id="KW-0325">Glycoprotein</keyword>
<dbReference type="Proteomes" id="UP000694941">
    <property type="component" value="Unplaced"/>
</dbReference>
<proteinExistence type="predicted"/>
<dbReference type="Pfam" id="PF17064">
    <property type="entry name" value="QVR"/>
    <property type="match status" value="1"/>
</dbReference>
<keyword evidence="3" id="KW-0812">Transmembrane</keyword>
<evidence type="ECO:0000256" key="2">
    <source>
        <dbReference type="ARBA" id="ARBA00023180"/>
    </source>
</evidence>
<evidence type="ECO:0000256" key="1">
    <source>
        <dbReference type="ARBA" id="ARBA00022729"/>
    </source>
</evidence>
<dbReference type="PANTHER" id="PTHR33562">
    <property type="entry name" value="ATILLA, ISOFORM B-RELATED-RELATED"/>
    <property type="match status" value="1"/>
</dbReference>
<keyword evidence="5" id="KW-1185">Reference proteome</keyword>
<sequence>MMMYTFCALVIFFMAVHGGAAIKCWHCNSIYDPYCNDPFDNSTLALIDCNKIFLPHLPNTTASLCRKVIQKVNNDYRYIRDCGWLTDEYRMMDCTERAGINQNLIQYCNCNTNGCNKASFIQLSVIALGASVIASITRYIIP</sequence>
<dbReference type="GeneID" id="106473089"/>
<keyword evidence="3" id="KW-0472">Membrane</keyword>
<evidence type="ECO:0000313" key="6">
    <source>
        <dbReference type="RefSeq" id="XP_013789223.1"/>
    </source>
</evidence>
<feature type="chain" id="PRO_5045040796" evidence="4">
    <location>
        <begin position="22"/>
        <end position="142"/>
    </location>
</feature>
<evidence type="ECO:0000256" key="3">
    <source>
        <dbReference type="SAM" id="Phobius"/>
    </source>
</evidence>
<protein>
    <submittedName>
        <fullName evidence="6">Uncharacterized protein LOC106473089</fullName>
    </submittedName>
</protein>
<evidence type="ECO:0000313" key="5">
    <source>
        <dbReference type="Proteomes" id="UP000694941"/>
    </source>
</evidence>
<feature type="transmembrane region" description="Helical" evidence="3">
    <location>
        <begin position="120"/>
        <end position="141"/>
    </location>
</feature>
<dbReference type="RefSeq" id="XP_013789223.1">
    <property type="nucleotide sequence ID" value="XM_013933769.2"/>
</dbReference>